<name>A0ABS2L1D1_9MICO</name>
<comment type="similarity">
    <text evidence="2">Belongs to the autoinducer-2 exporter (AI-2E) (TC 2.A.86) family.</text>
</comment>
<evidence type="ECO:0000256" key="1">
    <source>
        <dbReference type="ARBA" id="ARBA00004651"/>
    </source>
</evidence>
<dbReference type="EMBL" id="JAFBBU010000001">
    <property type="protein sequence ID" value="MBM7470893.1"/>
    <property type="molecule type" value="Genomic_DNA"/>
</dbReference>
<feature type="transmembrane region" description="Helical" evidence="9">
    <location>
        <begin position="255"/>
        <end position="276"/>
    </location>
</feature>
<feature type="transmembrane region" description="Helical" evidence="9">
    <location>
        <begin position="282"/>
        <end position="302"/>
    </location>
</feature>
<feature type="transmembrane region" description="Helical" evidence="9">
    <location>
        <begin position="309"/>
        <end position="332"/>
    </location>
</feature>
<dbReference type="PANTHER" id="PTHR21716:SF53">
    <property type="entry name" value="PERMEASE PERM-RELATED"/>
    <property type="match status" value="1"/>
</dbReference>
<evidence type="ECO:0000256" key="2">
    <source>
        <dbReference type="ARBA" id="ARBA00009773"/>
    </source>
</evidence>
<evidence type="ECO:0000256" key="4">
    <source>
        <dbReference type="ARBA" id="ARBA00022475"/>
    </source>
</evidence>
<keyword evidence="6 9" id="KW-1133">Transmembrane helix</keyword>
<gene>
    <name evidence="10" type="ORF">JOE66_000527</name>
</gene>
<comment type="subcellular location">
    <subcellularLocation>
        <location evidence="1">Cell membrane</location>
        <topology evidence="1">Multi-pass membrane protein</topology>
    </subcellularLocation>
</comment>
<evidence type="ECO:0000256" key="5">
    <source>
        <dbReference type="ARBA" id="ARBA00022692"/>
    </source>
</evidence>
<feature type="transmembrane region" description="Helical" evidence="9">
    <location>
        <begin position="81"/>
        <end position="99"/>
    </location>
</feature>
<protein>
    <submittedName>
        <fullName evidence="10">PurR-regulated permease PerM</fullName>
    </submittedName>
</protein>
<evidence type="ECO:0000256" key="6">
    <source>
        <dbReference type="ARBA" id="ARBA00022989"/>
    </source>
</evidence>
<feature type="transmembrane region" description="Helical" evidence="9">
    <location>
        <begin position="111"/>
        <end position="136"/>
    </location>
</feature>
<evidence type="ECO:0000313" key="11">
    <source>
        <dbReference type="Proteomes" id="UP000776164"/>
    </source>
</evidence>
<dbReference type="Pfam" id="PF01594">
    <property type="entry name" value="AI-2E_transport"/>
    <property type="match status" value="1"/>
</dbReference>
<feature type="transmembrane region" description="Helical" evidence="9">
    <location>
        <begin position="201"/>
        <end position="222"/>
    </location>
</feature>
<evidence type="ECO:0000313" key="10">
    <source>
        <dbReference type="EMBL" id="MBM7470893.1"/>
    </source>
</evidence>
<accession>A0ABS2L1D1</accession>
<comment type="caution">
    <text evidence="10">The sequence shown here is derived from an EMBL/GenBank/DDBJ whole genome shotgun (WGS) entry which is preliminary data.</text>
</comment>
<dbReference type="InterPro" id="IPR002549">
    <property type="entry name" value="AI-2E-like"/>
</dbReference>
<feature type="transmembrane region" description="Helical" evidence="9">
    <location>
        <begin position="352"/>
        <end position="383"/>
    </location>
</feature>
<keyword evidence="4" id="KW-1003">Cell membrane</keyword>
<evidence type="ECO:0000256" key="9">
    <source>
        <dbReference type="SAM" id="Phobius"/>
    </source>
</evidence>
<feature type="transmembrane region" description="Helical" evidence="9">
    <location>
        <begin position="56"/>
        <end position="75"/>
    </location>
</feature>
<sequence length="394" mass="41837">MTDNTSDAGLEAAPKADSAAATGSNHVEPLEGLRVVDTGSIIDDPGMIGSPHRGFGWGYVVTLGVLGALATGLAIYNLRTIVFSVFLALFVTVGLDPLVRWFERRRFTRAWALVTVILLIIALLVTVVWVILPLIIQQVSQLAVSIPAEITRLRDEGWFDQTNEASNGVVGAILSWIAKEASDPQVWVTVGNGLVGLGLDIANAITSGFFIAILTIYFVATYDATKEAGFKLVAASKRASFEKYTNQILRNVGKYLSGMVILAFCNAVYSVVLLSIVGVPGAFIIGIAAFFITLIPLIGTVLTTCAMTVIAFIHSPVSALIVLIFMLIYMQVEAYVLTPKVMSKAVSVPGSVVLISALAGGTLFGLAGALVAIPISAGAILIIREVVMPRRERA</sequence>
<keyword evidence="11" id="KW-1185">Reference proteome</keyword>
<dbReference type="RefSeq" id="WP_239518202.1">
    <property type="nucleotide sequence ID" value="NZ_BAAAHT010000018.1"/>
</dbReference>
<evidence type="ECO:0000256" key="7">
    <source>
        <dbReference type="ARBA" id="ARBA00023136"/>
    </source>
</evidence>
<keyword evidence="3" id="KW-0813">Transport</keyword>
<keyword evidence="5 9" id="KW-0812">Transmembrane</keyword>
<dbReference type="Proteomes" id="UP000776164">
    <property type="component" value="Unassembled WGS sequence"/>
</dbReference>
<organism evidence="10 11">
    <name type="scientific">Subtercola frigoramans</name>
    <dbReference type="NCBI Taxonomy" id="120298"/>
    <lineage>
        <taxon>Bacteria</taxon>
        <taxon>Bacillati</taxon>
        <taxon>Actinomycetota</taxon>
        <taxon>Actinomycetes</taxon>
        <taxon>Micrococcales</taxon>
        <taxon>Microbacteriaceae</taxon>
        <taxon>Subtercola</taxon>
    </lineage>
</organism>
<keyword evidence="7 9" id="KW-0472">Membrane</keyword>
<evidence type="ECO:0000256" key="8">
    <source>
        <dbReference type="SAM" id="MobiDB-lite"/>
    </source>
</evidence>
<feature type="region of interest" description="Disordered" evidence="8">
    <location>
        <begin position="1"/>
        <end position="24"/>
    </location>
</feature>
<dbReference type="PANTHER" id="PTHR21716">
    <property type="entry name" value="TRANSMEMBRANE PROTEIN"/>
    <property type="match status" value="1"/>
</dbReference>
<evidence type="ECO:0000256" key="3">
    <source>
        <dbReference type="ARBA" id="ARBA00022448"/>
    </source>
</evidence>
<reference evidence="10 11" key="1">
    <citation type="submission" date="2021-01" db="EMBL/GenBank/DDBJ databases">
        <title>Sequencing the genomes of 1000 actinobacteria strains.</title>
        <authorList>
            <person name="Klenk H.-P."/>
        </authorList>
    </citation>
    <scope>NUCLEOTIDE SEQUENCE [LARGE SCALE GENOMIC DNA]</scope>
    <source>
        <strain evidence="10 11">DSM 13057</strain>
    </source>
</reference>
<proteinExistence type="inferred from homology"/>